<keyword evidence="4" id="KW-0812">Transmembrane</keyword>
<protein>
    <recommendedName>
        <fullName evidence="2">histidine kinase</fullName>
        <ecNumber evidence="2">2.7.13.3</ecNumber>
    </recommendedName>
</protein>
<reference evidence="7" key="1">
    <citation type="submission" date="2019-11" db="EMBL/GenBank/DDBJ databases">
        <title>Isolation and characterization of a novel species in the genus Sulfuriferula.</title>
        <authorList>
            <person name="Mochizuki J."/>
            <person name="Kojima H."/>
            <person name="Fukui M."/>
        </authorList>
    </citation>
    <scope>NUCLEOTIDE SEQUENCE [LARGE SCALE GENOMIC DNA]</scope>
    <source>
        <strain evidence="7">SGTM</strain>
    </source>
</reference>
<dbReference type="Gene3D" id="1.10.287.130">
    <property type="match status" value="1"/>
</dbReference>
<dbReference type="CDD" id="cd00082">
    <property type="entry name" value="HisKA"/>
    <property type="match status" value="1"/>
</dbReference>
<dbReference type="SMART" id="SM00387">
    <property type="entry name" value="HATPase_c"/>
    <property type="match status" value="1"/>
</dbReference>
<dbReference type="SUPFAM" id="SSF55874">
    <property type="entry name" value="ATPase domain of HSP90 chaperone/DNA topoisomerase II/histidine kinase"/>
    <property type="match status" value="1"/>
</dbReference>
<organism evidence="6 7">
    <name type="scientific">Sulfuriferula nivalis</name>
    <dbReference type="NCBI Taxonomy" id="2675298"/>
    <lineage>
        <taxon>Bacteria</taxon>
        <taxon>Pseudomonadati</taxon>
        <taxon>Pseudomonadota</taxon>
        <taxon>Betaproteobacteria</taxon>
        <taxon>Nitrosomonadales</taxon>
        <taxon>Sulfuricellaceae</taxon>
        <taxon>Sulfuriferula</taxon>
    </lineage>
</organism>
<dbReference type="PANTHER" id="PTHR43065">
    <property type="entry name" value="SENSOR HISTIDINE KINASE"/>
    <property type="match status" value="1"/>
</dbReference>
<dbReference type="EMBL" id="AP021881">
    <property type="protein sequence ID" value="BBP01531.1"/>
    <property type="molecule type" value="Genomic_DNA"/>
</dbReference>
<keyword evidence="4" id="KW-1133">Transmembrane helix</keyword>
<evidence type="ECO:0000259" key="5">
    <source>
        <dbReference type="PROSITE" id="PS50109"/>
    </source>
</evidence>
<evidence type="ECO:0000256" key="4">
    <source>
        <dbReference type="SAM" id="Phobius"/>
    </source>
</evidence>
<keyword evidence="4" id="KW-0472">Membrane</keyword>
<dbReference type="InterPro" id="IPR036097">
    <property type="entry name" value="HisK_dim/P_sf"/>
</dbReference>
<dbReference type="PRINTS" id="PR00344">
    <property type="entry name" value="BCTRLSENSOR"/>
</dbReference>
<dbReference type="RefSeq" id="WP_162085300.1">
    <property type="nucleotide sequence ID" value="NZ_AP021881.1"/>
</dbReference>
<dbReference type="Pfam" id="PF00512">
    <property type="entry name" value="HisKA"/>
    <property type="match status" value="1"/>
</dbReference>
<accession>A0A809RRN1</accession>
<dbReference type="EC" id="2.7.13.3" evidence="2"/>
<evidence type="ECO:0000256" key="3">
    <source>
        <dbReference type="ARBA" id="ARBA00022553"/>
    </source>
</evidence>
<proteinExistence type="predicted"/>
<dbReference type="Pfam" id="PF25323">
    <property type="entry name" value="6TM_PilS"/>
    <property type="match status" value="1"/>
</dbReference>
<sequence length="534" mass="58512">MSQVAFSPQLAANDRIARSWKSLHYLNLYRLIVAGVFLLSSILDSGQPMFGQTSTLVFTVYSGVYLAFAVLFAVIITLRRPAFNVQLNLQIVVDIVIILLMMAASGGVRSGLGLLLVVSIASSGLVAQGRIVMFHAALAAFGVLVIQTLNVLNAQQSVGEYAQAGLLGIVFFATAAVANVLSQRILASEELAKARAVDLENMAQINQLVIDDMQDGVVVLDSEGRIRQTNHRALSLLRHADAGSMGSGTGVLLTIPVLAEFLEAWRKNPWAEFPPIKLGSEGGYYLPRFIAVTDKRVMGAVLVLEDMTRTNEQAQQIKLAALGRLTANIAHEIRNPLAAISHATEILREDSQADKSQQRLLEIVLKNSQRINHLVTDVMALNRRDRAQLERINLNDFVTRLVDEFVHDQALSPALFHLYFIENAEICFDHAHLWQVMTNLILNAVRHSRKQAGSVRISILQVKNGVAIHVQDDGSGVSEANQVRLFEPFFTTESSGTGLGLYISKELCLANHANLDYVSGDGGHFRISCLEARC</sequence>
<feature type="domain" description="Histidine kinase" evidence="5">
    <location>
        <begin position="328"/>
        <end position="523"/>
    </location>
</feature>
<keyword evidence="3" id="KW-0597">Phosphoprotein</keyword>
<feature type="transmembrane region" description="Helical" evidence="4">
    <location>
        <begin position="25"/>
        <end position="43"/>
    </location>
</feature>
<name>A0A809RRN1_9PROT</name>
<evidence type="ECO:0000256" key="1">
    <source>
        <dbReference type="ARBA" id="ARBA00000085"/>
    </source>
</evidence>
<feature type="transmembrane region" description="Helical" evidence="4">
    <location>
        <begin position="161"/>
        <end position="181"/>
    </location>
</feature>
<dbReference type="Pfam" id="PF02518">
    <property type="entry name" value="HATPase_c"/>
    <property type="match status" value="1"/>
</dbReference>
<comment type="catalytic activity">
    <reaction evidence="1">
        <text>ATP + protein L-histidine = ADP + protein N-phospho-L-histidine.</text>
        <dbReference type="EC" id="2.7.13.3"/>
    </reaction>
</comment>
<dbReference type="InterPro" id="IPR005467">
    <property type="entry name" value="His_kinase_dom"/>
</dbReference>
<feature type="transmembrane region" description="Helical" evidence="4">
    <location>
        <begin position="55"/>
        <end position="78"/>
    </location>
</feature>
<dbReference type="InterPro" id="IPR000014">
    <property type="entry name" value="PAS"/>
</dbReference>
<dbReference type="InterPro" id="IPR003594">
    <property type="entry name" value="HATPase_dom"/>
</dbReference>
<dbReference type="SMART" id="SM00388">
    <property type="entry name" value="HisKA"/>
    <property type="match status" value="1"/>
</dbReference>
<dbReference type="Proteomes" id="UP000463939">
    <property type="component" value="Chromosome"/>
</dbReference>
<gene>
    <name evidence="6" type="primary">pilS</name>
    <name evidence="6" type="ORF">SFSGTM_22390</name>
</gene>
<dbReference type="SUPFAM" id="SSF47384">
    <property type="entry name" value="Homodimeric domain of signal transducing histidine kinase"/>
    <property type="match status" value="1"/>
</dbReference>
<dbReference type="PANTHER" id="PTHR43065:SF52">
    <property type="entry name" value="SENSOR PROTEIN KINASE PILS"/>
    <property type="match status" value="1"/>
</dbReference>
<dbReference type="InterPro" id="IPR003661">
    <property type="entry name" value="HisK_dim/P_dom"/>
</dbReference>
<dbReference type="InterPro" id="IPR004358">
    <property type="entry name" value="Sig_transdc_His_kin-like_C"/>
</dbReference>
<dbReference type="KEGG" id="sniv:SFSGTM_22390"/>
<dbReference type="InterPro" id="IPR036890">
    <property type="entry name" value="HATPase_C_sf"/>
</dbReference>
<dbReference type="Pfam" id="PF13188">
    <property type="entry name" value="PAS_8"/>
    <property type="match status" value="1"/>
</dbReference>
<dbReference type="Gene3D" id="3.30.450.20">
    <property type="entry name" value="PAS domain"/>
    <property type="match status" value="1"/>
</dbReference>
<dbReference type="AlphaFoldDB" id="A0A809RRN1"/>
<dbReference type="PROSITE" id="PS50109">
    <property type="entry name" value="HIS_KIN"/>
    <property type="match status" value="1"/>
</dbReference>
<dbReference type="Gene3D" id="3.30.565.10">
    <property type="entry name" value="Histidine kinase-like ATPase, C-terminal domain"/>
    <property type="match status" value="1"/>
</dbReference>
<evidence type="ECO:0000313" key="7">
    <source>
        <dbReference type="Proteomes" id="UP000463939"/>
    </source>
</evidence>
<keyword evidence="7" id="KW-1185">Reference proteome</keyword>
<evidence type="ECO:0000256" key="2">
    <source>
        <dbReference type="ARBA" id="ARBA00012438"/>
    </source>
</evidence>
<feature type="transmembrane region" description="Helical" evidence="4">
    <location>
        <begin position="132"/>
        <end position="149"/>
    </location>
</feature>
<dbReference type="GO" id="GO:0000155">
    <property type="term" value="F:phosphorelay sensor kinase activity"/>
    <property type="evidence" value="ECO:0007669"/>
    <property type="project" value="InterPro"/>
</dbReference>
<evidence type="ECO:0000313" key="6">
    <source>
        <dbReference type="EMBL" id="BBP01531.1"/>
    </source>
</evidence>